<organism evidence="3 4">
    <name type="scientific">Gymnopilus dilepis</name>
    <dbReference type="NCBI Taxonomy" id="231916"/>
    <lineage>
        <taxon>Eukaryota</taxon>
        <taxon>Fungi</taxon>
        <taxon>Dikarya</taxon>
        <taxon>Basidiomycota</taxon>
        <taxon>Agaricomycotina</taxon>
        <taxon>Agaricomycetes</taxon>
        <taxon>Agaricomycetidae</taxon>
        <taxon>Agaricales</taxon>
        <taxon>Agaricineae</taxon>
        <taxon>Hymenogastraceae</taxon>
        <taxon>Gymnopilus</taxon>
    </lineage>
</organism>
<dbReference type="AlphaFoldDB" id="A0A409WTI8"/>
<dbReference type="PANTHER" id="PTHR13393:SF0">
    <property type="entry name" value="RNA N6-ADENOSINE-METHYLTRANSFERASE METTL16"/>
    <property type="match status" value="1"/>
</dbReference>
<dbReference type="InterPro" id="IPR010286">
    <property type="entry name" value="METTL16/RlmF"/>
</dbReference>
<keyword evidence="1" id="KW-0489">Methyltransferase</keyword>
<dbReference type="SUPFAM" id="SSF53335">
    <property type="entry name" value="S-adenosyl-L-methionine-dependent methyltransferases"/>
    <property type="match status" value="1"/>
</dbReference>
<dbReference type="GO" id="GO:0005634">
    <property type="term" value="C:nucleus"/>
    <property type="evidence" value="ECO:0007669"/>
    <property type="project" value="TreeGrafter"/>
</dbReference>
<dbReference type="InterPro" id="IPR029063">
    <property type="entry name" value="SAM-dependent_MTases_sf"/>
</dbReference>
<evidence type="ECO:0000256" key="2">
    <source>
        <dbReference type="ARBA" id="ARBA00022679"/>
    </source>
</evidence>
<dbReference type="GO" id="GO:0008168">
    <property type="term" value="F:methyltransferase activity"/>
    <property type="evidence" value="ECO:0007669"/>
    <property type="project" value="UniProtKB-KW"/>
</dbReference>
<evidence type="ECO:0000313" key="4">
    <source>
        <dbReference type="Proteomes" id="UP000284706"/>
    </source>
</evidence>
<protein>
    <submittedName>
        <fullName evidence="3">Uncharacterized protein</fullName>
    </submittedName>
</protein>
<dbReference type="Proteomes" id="UP000284706">
    <property type="component" value="Unassembled WGS sequence"/>
</dbReference>
<dbReference type="Pfam" id="PF05971">
    <property type="entry name" value="Methyltransf_10"/>
    <property type="match status" value="1"/>
</dbReference>
<keyword evidence="2" id="KW-0808">Transferase</keyword>
<evidence type="ECO:0000256" key="1">
    <source>
        <dbReference type="ARBA" id="ARBA00022603"/>
    </source>
</evidence>
<evidence type="ECO:0000313" key="3">
    <source>
        <dbReference type="EMBL" id="PPQ81845.1"/>
    </source>
</evidence>
<proteinExistence type="predicted"/>
<dbReference type="OrthoDB" id="514248at2759"/>
<dbReference type="Gene3D" id="3.40.50.150">
    <property type="entry name" value="Vaccinia Virus protein VP39"/>
    <property type="match status" value="1"/>
</dbReference>
<gene>
    <name evidence="3" type="ORF">CVT26_014407</name>
</gene>
<dbReference type="PANTHER" id="PTHR13393">
    <property type="entry name" value="SAM-DEPENDENT METHYLTRANSFERASE"/>
    <property type="match status" value="1"/>
</dbReference>
<reference evidence="3 4" key="1">
    <citation type="journal article" date="2018" name="Evol. Lett.">
        <title>Horizontal gene cluster transfer increased hallucinogenic mushroom diversity.</title>
        <authorList>
            <person name="Reynolds H.T."/>
            <person name="Vijayakumar V."/>
            <person name="Gluck-Thaler E."/>
            <person name="Korotkin H.B."/>
            <person name="Matheny P.B."/>
            <person name="Slot J.C."/>
        </authorList>
    </citation>
    <scope>NUCLEOTIDE SEQUENCE [LARGE SCALE GENOMIC DNA]</scope>
    <source>
        <strain evidence="3 4">SRW20</strain>
    </source>
</reference>
<keyword evidence="4" id="KW-1185">Reference proteome</keyword>
<accession>A0A409WTI8</accession>
<dbReference type="InParanoid" id="A0A409WTI8"/>
<dbReference type="GO" id="GO:0070475">
    <property type="term" value="P:rRNA base methylation"/>
    <property type="evidence" value="ECO:0007669"/>
    <property type="project" value="TreeGrafter"/>
</dbReference>
<name>A0A409WTI8_9AGAR</name>
<dbReference type="EMBL" id="NHYE01004821">
    <property type="protein sequence ID" value="PPQ81845.1"/>
    <property type="molecule type" value="Genomic_DNA"/>
</dbReference>
<comment type="caution">
    <text evidence="3">The sequence shown here is derived from an EMBL/GenBank/DDBJ whole genome shotgun (WGS) entry which is preliminary data.</text>
</comment>
<sequence>MHPWNPYRNTQTSLLSHRRIHLSKRHMTTFSELASLALYTTPLPGGLRSPLRMRNLKGLLISLSRRWGKRDLYQSRRLTEAIMRGDFRVVLSIPEGRPCPPVSAFLIELCAFLEVGADSVEFIGAKQDELCSVDSGYCVRSSRSAEWQTWLKSEEDTRSGHRNGFNSYLPLLACKLNSNWEMVGTELDDFSDETALKNVESNNLQLSIQILKASNDRPILFAQGEQTFDFCMCNPPFYASKEEIEQSAEGKELPPNAVSHFPFLFRFALYSLPGRFCFLNLTSWYAQAQTFEMIYLPGGEETFVGRTVKESEQFGVQCKWYASVIKLFKLASGPSKDGHRVSM</sequence>